<dbReference type="CDD" id="cd18809">
    <property type="entry name" value="SF1_C_RecD"/>
    <property type="match status" value="1"/>
</dbReference>
<keyword evidence="3" id="KW-0378">Hydrolase</keyword>
<dbReference type="PANTHER" id="PTHR43788">
    <property type="entry name" value="DNA2/NAM7 HELICASE FAMILY MEMBER"/>
    <property type="match status" value="1"/>
</dbReference>
<dbReference type="NCBIfam" id="TIGR01448">
    <property type="entry name" value="recD_rel"/>
    <property type="match status" value="1"/>
</dbReference>
<evidence type="ECO:0000256" key="3">
    <source>
        <dbReference type="HAMAP-Rule" id="MF_01488"/>
    </source>
</evidence>
<dbReference type="InterPro" id="IPR006345">
    <property type="entry name" value="RecD2"/>
</dbReference>
<dbReference type="GO" id="GO:0043139">
    <property type="term" value="F:5'-3' DNA helicase activity"/>
    <property type="evidence" value="ECO:0007669"/>
    <property type="project" value="UniProtKB-UniRule"/>
</dbReference>
<dbReference type="GO" id="GO:0016887">
    <property type="term" value="F:ATP hydrolysis activity"/>
    <property type="evidence" value="ECO:0007669"/>
    <property type="project" value="RHEA"/>
</dbReference>
<dbReference type="GO" id="GO:0003677">
    <property type="term" value="F:DNA binding"/>
    <property type="evidence" value="ECO:0007669"/>
    <property type="project" value="UniProtKB-UniRule"/>
</dbReference>
<dbReference type="Gene3D" id="1.10.10.2220">
    <property type="match status" value="1"/>
</dbReference>
<dbReference type="Gene3D" id="1.10.150.20">
    <property type="entry name" value="5' to 3' exonuclease, C-terminal subdomain"/>
    <property type="match status" value="1"/>
</dbReference>
<dbReference type="AlphaFoldDB" id="A0A328VB07"/>
<dbReference type="Pfam" id="PF14490">
    <property type="entry name" value="HHH_RecD2"/>
    <property type="match status" value="1"/>
</dbReference>
<dbReference type="InterPro" id="IPR055446">
    <property type="entry name" value="RecD2_N_OB"/>
</dbReference>
<dbReference type="CDD" id="cd17933">
    <property type="entry name" value="DEXSc_RecD-like"/>
    <property type="match status" value="1"/>
</dbReference>
<feature type="binding site" evidence="3">
    <location>
        <begin position="402"/>
        <end position="406"/>
    </location>
    <ligand>
        <name>ATP</name>
        <dbReference type="ChEBI" id="CHEBI:30616"/>
    </ligand>
</feature>
<dbReference type="GO" id="GO:0006310">
    <property type="term" value="P:DNA recombination"/>
    <property type="evidence" value="ECO:0007669"/>
    <property type="project" value="InterPro"/>
</dbReference>
<dbReference type="OrthoDB" id="9803432at2"/>
<organism evidence="5 6">
    <name type="scientific">Thermogemmatispora tikiterensis</name>
    <dbReference type="NCBI Taxonomy" id="1825093"/>
    <lineage>
        <taxon>Bacteria</taxon>
        <taxon>Bacillati</taxon>
        <taxon>Chloroflexota</taxon>
        <taxon>Ktedonobacteria</taxon>
        <taxon>Thermogemmatisporales</taxon>
        <taxon>Thermogemmatisporaceae</taxon>
        <taxon>Thermogemmatispora</taxon>
    </lineage>
</organism>
<evidence type="ECO:0000313" key="5">
    <source>
        <dbReference type="EMBL" id="RAQ94876.1"/>
    </source>
</evidence>
<keyword evidence="3" id="KW-0347">Helicase</keyword>
<keyword evidence="3" id="KW-0413">Isomerase</keyword>
<comment type="similarity">
    <text evidence="3">Belongs to the RecD family. RecD2 subfamily.</text>
</comment>
<dbReference type="SUPFAM" id="SSF52540">
    <property type="entry name" value="P-loop containing nucleoside triphosphate hydrolases"/>
    <property type="match status" value="2"/>
</dbReference>
<dbReference type="GO" id="GO:0005524">
    <property type="term" value="F:ATP binding"/>
    <property type="evidence" value="ECO:0007669"/>
    <property type="project" value="UniProtKB-UniRule"/>
</dbReference>
<dbReference type="InterPro" id="IPR027785">
    <property type="entry name" value="UvrD-like_helicase_C"/>
</dbReference>
<dbReference type="Pfam" id="PF23139">
    <property type="entry name" value="OB_YrrC"/>
    <property type="match status" value="1"/>
</dbReference>
<dbReference type="Proteomes" id="UP000248706">
    <property type="component" value="Unassembled WGS sequence"/>
</dbReference>
<accession>A0A328VB07</accession>
<evidence type="ECO:0000256" key="1">
    <source>
        <dbReference type="ARBA" id="ARBA00022741"/>
    </source>
</evidence>
<proteinExistence type="inferred from homology"/>
<dbReference type="InterPro" id="IPR041451">
    <property type="entry name" value="RecD2_SH13"/>
</dbReference>
<dbReference type="SMART" id="SM00382">
    <property type="entry name" value="AAA"/>
    <property type="match status" value="1"/>
</dbReference>
<dbReference type="Gene3D" id="3.40.50.300">
    <property type="entry name" value="P-loop containing nucleotide triphosphate hydrolases"/>
    <property type="match status" value="2"/>
</dbReference>
<keyword evidence="2 3" id="KW-0067">ATP-binding</keyword>
<dbReference type="InterPro" id="IPR029493">
    <property type="entry name" value="RecD2-like_HHH"/>
</dbReference>
<dbReference type="InterPro" id="IPR027417">
    <property type="entry name" value="P-loop_NTPase"/>
</dbReference>
<dbReference type="PANTHER" id="PTHR43788:SF6">
    <property type="entry name" value="DNA HELICASE B"/>
    <property type="match status" value="1"/>
</dbReference>
<protein>
    <recommendedName>
        <fullName evidence="3">ATP-dependent RecD2 DNA helicase</fullName>
        <ecNumber evidence="3">5.6.2.3</ecNumber>
    </recommendedName>
    <alternativeName>
        <fullName evidence="3">DNA 5'-3' helicase subunit RecD2</fullName>
    </alternativeName>
</protein>
<comment type="caution">
    <text evidence="5">The sequence shown here is derived from an EMBL/GenBank/DDBJ whole genome shotgun (WGS) entry which is preliminary data.</text>
</comment>
<dbReference type="Pfam" id="PF14520">
    <property type="entry name" value="HHH_5"/>
    <property type="match status" value="1"/>
</dbReference>
<dbReference type="GO" id="GO:0017116">
    <property type="term" value="F:single-stranded DNA helicase activity"/>
    <property type="evidence" value="ECO:0007669"/>
    <property type="project" value="TreeGrafter"/>
</dbReference>
<dbReference type="Pfam" id="PF13245">
    <property type="entry name" value="AAA_19"/>
    <property type="match status" value="1"/>
</dbReference>
<dbReference type="Pfam" id="PF18335">
    <property type="entry name" value="SH3_13"/>
    <property type="match status" value="1"/>
</dbReference>
<comment type="function">
    <text evidence="3">DNA-dependent ATPase and ATP-dependent 5'-3' DNA helicase. Has no activity on blunt DNA or DNA with 3'-overhangs, requires at least 10 bases of 5'-ssDNA for helicase activity.</text>
</comment>
<dbReference type="GO" id="GO:0009338">
    <property type="term" value="C:exodeoxyribonuclease V complex"/>
    <property type="evidence" value="ECO:0007669"/>
    <property type="project" value="TreeGrafter"/>
</dbReference>
<dbReference type="InterPro" id="IPR003593">
    <property type="entry name" value="AAA+_ATPase"/>
</dbReference>
<dbReference type="EMBL" id="MCIF01000002">
    <property type="protein sequence ID" value="RAQ94876.1"/>
    <property type="molecule type" value="Genomic_DNA"/>
</dbReference>
<dbReference type="RefSeq" id="WP_112427135.1">
    <property type="nucleotide sequence ID" value="NZ_MCIF01000002.1"/>
</dbReference>
<evidence type="ECO:0000259" key="4">
    <source>
        <dbReference type="SMART" id="SM00382"/>
    </source>
</evidence>
<keyword evidence="3" id="KW-0238">DNA-binding</keyword>
<dbReference type="SUPFAM" id="SSF47781">
    <property type="entry name" value="RuvA domain 2-like"/>
    <property type="match status" value="1"/>
</dbReference>
<keyword evidence="1 3" id="KW-0547">Nucleotide-binding</keyword>
<gene>
    <name evidence="3" type="primary">recD2</name>
    <name evidence="5" type="ORF">A4R35_04960</name>
</gene>
<dbReference type="InterPro" id="IPR010994">
    <property type="entry name" value="RuvA_2-like"/>
</dbReference>
<name>A0A328VB07_9CHLR</name>
<feature type="domain" description="AAA+ ATPase" evidence="4">
    <location>
        <begin position="391"/>
        <end position="556"/>
    </location>
</feature>
<dbReference type="EC" id="5.6.2.3" evidence="3"/>
<evidence type="ECO:0000313" key="6">
    <source>
        <dbReference type="Proteomes" id="UP000248706"/>
    </source>
</evidence>
<evidence type="ECO:0000256" key="2">
    <source>
        <dbReference type="ARBA" id="ARBA00022840"/>
    </source>
</evidence>
<dbReference type="HAMAP" id="MF_01488">
    <property type="entry name" value="RecD2"/>
    <property type="match status" value="1"/>
</dbReference>
<dbReference type="InterPro" id="IPR050534">
    <property type="entry name" value="Coronavir_polyprotein_1ab"/>
</dbReference>
<reference evidence="5 6" key="1">
    <citation type="submission" date="2016-08" db="EMBL/GenBank/DDBJ databases">
        <title>Analysis of Carbohydrate Active Enzymes in Thermogemmatispora T81 Reveals Carbohydrate Degradation Ability.</title>
        <authorList>
            <person name="Tomazini A."/>
            <person name="Lal S."/>
            <person name="Stott M."/>
            <person name="Henrissat B."/>
            <person name="Polikarpov I."/>
            <person name="Sparling R."/>
            <person name="Levin D.B."/>
        </authorList>
    </citation>
    <scope>NUCLEOTIDE SEQUENCE [LARGE SCALE GENOMIC DNA]</scope>
    <source>
        <strain evidence="5 6">T81</strain>
    </source>
</reference>
<sequence>MPTLQGSIESIVFHNEETHYTVARFRPSTGTGRGSSRSSRDGLLTIVGTLPGVRAGEVLTVEGVWEYDPRYGHQLHVTSFNQRLPTSTEGIIRYLSSGLIKGIGPKKARTLVEHFGEQTLAIIEQQPERLAEVRGLSEKDRTRIIAAWTQQQEMKEVQLFLQTHEIPLHLASRIYRQYGAESVRVVRENPYRLVQDIYGIGFRTADEIATRLGLPRDSLPRLVTGLTYVLAQAANEAGHCYLPEDELLLQAQRILQVPRSALEQALEQGQHEGELFIEPAPPDTESHEPDPDWPLFKDLGSASSAAVQAETDPLLALPTAPAGTAQRRIYYGPFWHAERGSARLLKRLLRTPSRLPAVSPALWEQVFQHLEVRRQLQLTERQREAVQTAFTRKVSILTGGPGTGKTTSLRALLLLLRRQRVEVALTAPTGRAAKRLSEATGLPAQTLHRLLEYTPHDGPYQRHEERPLSCQFVIVDECSMVDILLFYHLLKALPPEAHLLLVGDADQLPSVGPGNVLRDLLRSEVIPTTHLTELFRQARQSRIVVSAHHVNAGLLPVVKNEEGSDFLFLHESDPQRARSLILDLVERLLPTRYHLHPRADIQVLSPMYRGPLGVISLNELLQQHLNPRTEGELLLGKHRLRVGDKVMQVRNDYDKGVFNGDLGWIRRIDHQAATVTVEFQEEAGPQLIEYEFAELDALTLAYAVTIHKSQGSEYPAVIIPLFLQHAPLLQRNLLYTAITRARRLCVLVGQRQALEQAIRNDRVAQRNTALAERLRALLE</sequence>
<dbReference type="Gene3D" id="2.30.30.940">
    <property type="match status" value="1"/>
</dbReference>
<keyword evidence="6" id="KW-1185">Reference proteome</keyword>
<dbReference type="Pfam" id="PF13538">
    <property type="entry name" value="UvrD_C_2"/>
    <property type="match status" value="1"/>
</dbReference>
<comment type="catalytic activity">
    <reaction evidence="3">
        <text>ATP + H2O = ADP + phosphate + H(+)</text>
        <dbReference type="Rhea" id="RHEA:13065"/>
        <dbReference type="ChEBI" id="CHEBI:15377"/>
        <dbReference type="ChEBI" id="CHEBI:15378"/>
        <dbReference type="ChEBI" id="CHEBI:30616"/>
        <dbReference type="ChEBI" id="CHEBI:43474"/>
        <dbReference type="ChEBI" id="CHEBI:456216"/>
        <dbReference type="EC" id="5.6.2.3"/>
    </reaction>
</comment>